<gene>
    <name evidence="14" type="primary">LOC110979666</name>
</gene>
<evidence type="ECO:0000256" key="8">
    <source>
        <dbReference type="PROSITE-ProRule" id="PRU00461"/>
    </source>
</evidence>
<dbReference type="InterPro" id="IPR000033">
    <property type="entry name" value="LDLR_classB_rpt"/>
</dbReference>
<feature type="domain" description="Sushi" evidence="12">
    <location>
        <begin position="332"/>
        <end position="392"/>
    </location>
</feature>
<proteinExistence type="predicted"/>
<dbReference type="PROSITE" id="PS00010">
    <property type="entry name" value="ASX_HYDROXYL"/>
    <property type="match status" value="1"/>
</dbReference>
<dbReference type="GeneID" id="110979666"/>
<dbReference type="Pfam" id="PF00084">
    <property type="entry name" value="Sushi"/>
    <property type="match status" value="3"/>
</dbReference>
<feature type="disulfide bond" evidence="7">
    <location>
        <begin position="334"/>
        <end position="377"/>
    </location>
</feature>
<feature type="domain" description="EGF-like" evidence="11">
    <location>
        <begin position="293"/>
        <end position="329"/>
    </location>
</feature>
<dbReference type="InterPro" id="IPR001881">
    <property type="entry name" value="EGF-like_Ca-bd_dom"/>
</dbReference>
<feature type="disulfide bond" evidence="7">
    <location>
        <begin position="487"/>
        <end position="514"/>
    </location>
</feature>
<feature type="repeat" description="LDL-receptor class B" evidence="8">
    <location>
        <begin position="78"/>
        <end position="122"/>
    </location>
</feature>
<feature type="domain" description="Sushi" evidence="12">
    <location>
        <begin position="455"/>
        <end position="516"/>
    </location>
</feature>
<dbReference type="PROSITE" id="PS00022">
    <property type="entry name" value="EGF_1"/>
    <property type="match status" value="1"/>
</dbReference>
<keyword evidence="7" id="KW-0768">Sushi</keyword>
<feature type="disulfide bond" evidence="7">
    <location>
        <begin position="425"/>
        <end position="452"/>
    </location>
</feature>
<evidence type="ECO:0000256" key="2">
    <source>
        <dbReference type="ARBA" id="ARBA00022729"/>
    </source>
</evidence>
<dbReference type="PANTHER" id="PTHR46513:SF44">
    <property type="entry name" value="LDL RECEPTOR RELATED PROTEIN 4"/>
    <property type="match status" value="1"/>
</dbReference>
<dbReference type="Pfam" id="PF00058">
    <property type="entry name" value="Ldl_recept_b"/>
    <property type="match status" value="3"/>
</dbReference>
<keyword evidence="1 6" id="KW-0245">EGF-like domain</keyword>
<keyword evidence="13" id="KW-1185">Reference proteome</keyword>
<dbReference type="SMART" id="SM00135">
    <property type="entry name" value="LY"/>
    <property type="match status" value="5"/>
</dbReference>
<dbReference type="GO" id="GO:0005509">
    <property type="term" value="F:calcium ion binding"/>
    <property type="evidence" value="ECO:0007669"/>
    <property type="project" value="InterPro"/>
</dbReference>
<dbReference type="PROSITE" id="PS50923">
    <property type="entry name" value="SUSHI"/>
    <property type="match status" value="3"/>
</dbReference>
<protein>
    <submittedName>
        <fullName evidence="14">Low-density lipoprotein receptor-related protein 4-like</fullName>
    </submittedName>
</protein>
<evidence type="ECO:0000259" key="11">
    <source>
        <dbReference type="PROSITE" id="PS50026"/>
    </source>
</evidence>
<name>A0A8B7YG45_ACAPL</name>
<dbReference type="SUPFAM" id="SSF63825">
    <property type="entry name" value="YWTD domain"/>
    <property type="match status" value="1"/>
</dbReference>
<feature type="repeat" description="LDL-receptor class B" evidence="8">
    <location>
        <begin position="123"/>
        <end position="165"/>
    </location>
</feature>
<evidence type="ECO:0000256" key="1">
    <source>
        <dbReference type="ARBA" id="ARBA00022536"/>
    </source>
</evidence>
<feature type="disulfide bond" evidence="6">
    <location>
        <begin position="319"/>
        <end position="328"/>
    </location>
</feature>
<feature type="signal peptide" evidence="10">
    <location>
        <begin position="1"/>
        <end position="31"/>
    </location>
</feature>
<feature type="repeat" description="LDL-receptor class B" evidence="8">
    <location>
        <begin position="166"/>
        <end position="209"/>
    </location>
</feature>
<evidence type="ECO:0000256" key="6">
    <source>
        <dbReference type="PROSITE-ProRule" id="PRU00076"/>
    </source>
</evidence>
<dbReference type="Gene3D" id="2.10.25.10">
    <property type="entry name" value="Laminin"/>
    <property type="match status" value="1"/>
</dbReference>
<dbReference type="Gene3D" id="2.120.10.30">
    <property type="entry name" value="TolB, C-terminal domain"/>
    <property type="match status" value="1"/>
</dbReference>
<keyword evidence="4 6" id="KW-1015">Disulfide bond</keyword>
<evidence type="ECO:0000256" key="9">
    <source>
        <dbReference type="SAM" id="Phobius"/>
    </source>
</evidence>
<dbReference type="OMA" id="QYACPDG"/>
<dbReference type="SMART" id="SM00179">
    <property type="entry name" value="EGF_CA"/>
    <property type="match status" value="1"/>
</dbReference>
<evidence type="ECO:0000256" key="5">
    <source>
        <dbReference type="ARBA" id="ARBA00023180"/>
    </source>
</evidence>
<evidence type="ECO:0000256" key="10">
    <source>
        <dbReference type="SAM" id="SignalP"/>
    </source>
</evidence>
<dbReference type="PANTHER" id="PTHR46513">
    <property type="entry name" value="VITELLOGENIN RECEPTOR-LIKE PROTEIN-RELATED-RELATED"/>
    <property type="match status" value="1"/>
</dbReference>
<dbReference type="Gene3D" id="2.10.70.10">
    <property type="entry name" value="Complement Module, domain 1"/>
    <property type="match status" value="3"/>
</dbReference>
<evidence type="ECO:0000256" key="3">
    <source>
        <dbReference type="ARBA" id="ARBA00022737"/>
    </source>
</evidence>
<evidence type="ECO:0000259" key="12">
    <source>
        <dbReference type="PROSITE" id="PS50923"/>
    </source>
</evidence>
<keyword evidence="3" id="KW-0677">Repeat</keyword>
<dbReference type="InterPro" id="IPR011042">
    <property type="entry name" value="6-blade_b-propeller_TolB-like"/>
</dbReference>
<evidence type="ECO:0000313" key="14">
    <source>
        <dbReference type="RefSeq" id="XP_022091370.1"/>
    </source>
</evidence>
<feature type="disulfide bond" evidence="7">
    <location>
        <begin position="363"/>
        <end position="390"/>
    </location>
</feature>
<evidence type="ECO:0000256" key="7">
    <source>
        <dbReference type="PROSITE-ProRule" id="PRU00302"/>
    </source>
</evidence>
<reference evidence="14" key="1">
    <citation type="submission" date="2025-08" db="UniProtKB">
        <authorList>
            <consortium name="RefSeq"/>
        </authorList>
    </citation>
    <scope>IDENTIFICATION</scope>
</reference>
<comment type="caution">
    <text evidence="6">Lacks conserved residue(s) required for the propagation of feature annotation.</text>
</comment>
<dbReference type="InterPro" id="IPR035976">
    <property type="entry name" value="Sushi/SCR/CCP_sf"/>
</dbReference>
<dbReference type="SUPFAM" id="SSF57196">
    <property type="entry name" value="EGF/Laminin"/>
    <property type="match status" value="1"/>
</dbReference>
<keyword evidence="9" id="KW-0812">Transmembrane</keyword>
<keyword evidence="2 10" id="KW-0732">Signal</keyword>
<keyword evidence="9" id="KW-0472">Membrane</keyword>
<dbReference type="InterPro" id="IPR000152">
    <property type="entry name" value="EGF-type_Asp/Asn_hydroxyl_site"/>
</dbReference>
<dbReference type="FunFam" id="2.10.25.10:FF:000006">
    <property type="entry name" value="Versican core protein-like isoform 1"/>
    <property type="match status" value="1"/>
</dbReference>
<dbReference type="Pfam" id="PF00008">
    <property type="entry name" value="EGF"/>
    <property type="match status" value="1"/>
</dbReference>
<keyword evidence="9" id="KW-1133">Transmembrane helix</keyword>
<dbReference type="CDD" id="cd00054">
    <property type="entry name" value="EGF_CA"/>
    <property type="match status" value="1"/>
</dbReference>
<feature type="chain" id="PRO_5034611131" evidence="10">
    <location>
        <begin position="32"/>
        <end position="610"/>
    </location>
</feature>
<evidence type="ECO:0000313" key="13">
    <source>
        <dbReference type="Proteomes" id="UP000694845"/>
    </source>
</evidence>
<dbReference type="FunFam" id="2.120.10.30:FF:000241">
    <property type="entry name" value="Low-density lipoprotein receptor-related protein 6"/>
    <property type="match status" value="1"/>
</dbReference>
<dbReference type="InterPro" id="IPR050778">
    <property type="entry name" value="Cueball_EGF_LRP_Nidogen"/>
</dbReference>
<dbReference type="Proteomes" id="UP000694845">
    <property type="component" value="Unplaced"/>
</dbReference>
<feature type="domain" description="Sushi" evidence="12">
    <location>
        <begin position="393"/>
        <end position="454"/>
    </location>
</feature>
<evidence type="ECO:0000256" key="4">
    <source>
        <dbReference type="ARBA" id="ARBA00023157"/>
    </source>
</evidence>
<keyword evidence="5" id="KW-0325">Glycoprotein</keyword>
<accession>A0A8B7YG45</accession>
<sequence>MLPQFYSCAAKAWSLKSFFLVLITAFRCTQAGDFALIADTDNGTIYAGRMSQDLGDLSPLPLRGLVRPVAVDYDPVEQMVYWSDVGSQPSRKISRAHLNGTNQTTVLDSLRLPDGLALDVQARMIYWTDGVLGYVGRASMDGTGNREIIVDNLDKPRTIVTDHGRGHIYWTDWGTSPRIERADLDGGNKITVVGTDLYWPNGVTIDGDVLYWCDAFLDKIERSDLSGVNRLVLLNLTAHGNFHPFDLAVYGSEIYWTDWKVETLVQVNVNGRGERNFGPSIFQKAEGIHIEEEPNYCDSSPCNNGATCVDVINGFICQCPLSHSGIFCFEASVCQLSPDPTNLLRVSDPQAAYLPGEYVEYDCPDGYQLEGSATQICRSDLTWSGQIPRCKASVCQLSPDPTNLLRMVSDPQAAYLPGEYVEYDCPDGYQLEGSATQICRSDLTWSGQIPRCKVNQCVFTLNPSDALTVVSEQQAVYVPGAVVQYACPDGYQLNGSSSQICLSNLTWSGQPASCTPMKTPTTNNKNNSSKNATPVAIVAGGVGGAGLILVIICVVAITLRRRQRRRLGVQVQCSNTADYTCEDIFPDEYRTYTSATYEKRIEPLYQESLF</sequence>
<dbReference type="AlphaFoldDB" id="A0A8B7YG45"/>
<dbReference type="InterPro" id="IPR000436">
    <property type="entry name" value="Sushi_SCR_CCP_dom"/>
</dbReference>
<dbReference type="CDD" id="cd00033">
    <property type="entry name" value="CCP"/>
    <property type="match status" value="3"/>
</dbReference>
<dbReference type="PROSITE" id="PS50026">
    <property type="entry name" value="EGF_3"/>
    <property type="match status" value="1"/>
</dbReference>
<dbReference type="RefSeq" id="XP_022091370.1">
    <property type="nucleotide sequence ID" value="XM_022235678.1"/>
</dbReference>
<organism evidence="13 14">
    <name type="scientific">Acanthaster planci</name>
    <name type="common">Crown-of-thorns starfish</name>
    <dbReference type="NCBI Taxonomy" id="133434"/>
    <lineage>
        <taxon>Eukaryota</taxon>
        <taxon>Metazoa</taxon>
        <taxon>Echinodermata</taxon>
        <taxon>Eleutherozoa</taxon>
        <taxon>Asterozoa</taxon>
        <taxon>Asteroidea</taxon>
        <taxon>Valvatacea</taxon>
        <taxon>Valvatida</taxon>
        <taxon>Acanthasteridae</taxon>
        <taxon>Acanthaster</taxon>
    </lineage>
</organism>
<dbReference type="PROSITE" id="PS51120">
    <property type="entry name" value="LDLRB"/>
    <property type="match status" value="3"/>
</dbReference>
<dbReference type="OrthoDB" id="10046193at2759"/>
<feature type="transmembrane region" description="Helical" evidence="9">
    <location>
        <begin position="535"/>
        <end position="559"/>
    </location>
</feature>
<dbReference type="InterPro" id="IPR000742">
    <property type="entry name" value="EGF"/>
</dbReference>
<dbReference type="SUPFAM" id="SSF57535">
    <property type="entry name" value="Complement control module/SCR domain"/>
    <property type="match status" value="3"/>
</dbReference>
<dbReference type="KEGG" id="aplc:110979666"/>
<dbReference type="SMART" id="SM00032">
    <property type="entry name" value="CCP"/>
    <property type="match status" value="3"/>
</dbReference>